<evidence type="ECO:0000313" key="10">
    <source>
        <dbReference type="Proteomes" id="UP000255207"/>
    </source>
</evidence>
<gene>
    <name evidence="9" type="ORF">DWE98_23090</name>
</gene>
<evidence type="ECO:0000256" key="3">
    <source>
        <dbReference type="ARBA" id="ARBA00022475"/>
    </source>
</evidence>
<keyword evidence="3" id="KW-1003">Cell membrane</keyword>
<comment type="similarity">
    <text evidence="7">Belongs to the binding-protein-dependent transport system permease family.</text>
</comment>
<feature type="transmembrane region" description="Helical" evidence="7">
    <location>
        <begin position="159"/>
        <end position="176"/>
    </location>
</feature>
<dbReference type="Pfam" id="PF00528">
    <property type="entry name" value="BPD_transp_1"/>
    <property type="match status" value="1"/>
</dbReference>
<dbReference type="PANTHER" id="PTHR30151">
    <property type="entry name" value="ALKANE SULFONATE ABC TRANSPORTER-RELATED, MEMBRANE SUBUNIT"/>
    <property type="match status" value="1"/>
</dbReference>
<keyword evidence="10" id="KW-1185">Reference proteome</keyword>
<evidence type="ECO:0000256" key="6">
    <source>
        <dbReference type="ARBA" id="ARBA00023136"/>
    </source>
</evidence>
<sequence>MVLVLQLALAVVLLTAWQFLSPALDMVFFISTPQAIAESFIGLARSGSLLFHAGITTLEAGLGFLLGGGAGMFAGVLLGRNKLLSDVLQPFLTAFYSLPKAALGPLFILWFGIGLNMKILLAATIVFFIVFLNTFRGVREVSPEQIAILRLMNAKERHLLTKVILPSAIVWVFAGLRLSVPYALIGAIVGEIIASNRGLGYLLSYSASRFDTAGTFAALGAIVILALILNKILDISERRLMPWRVSDAGREIVV</sequence>
<dbReference type="SUPFAM" id="SSF161098">
    <property type="entry name" value="MetI-like"/>
    <property type="match status" value="1"/>
</dbReference>
<organism evidence="9 10">
    <name type="scientific">Bosea caraganae</name>
    <dbReference type="NCBI Taxonomy" id="2763117"/>
    <lineage>
        <taxon>Bacteria</taxon>
        <taxon>Pseudomonadati</taxon>
        <taxon>Pseudomonadota</taxon>
        <taxon>Alphaproteobacteria</taxon>
        <taxon>Hyphomicrobiales</taxon>
        <taxon>Boseaceae</taxon>
        <taxon>Bosea</taxon>
    </lineage>
</organism>
<name>A0A370L050_9HYPH</name>
<evidence type="ECO:0000259" key="8">
    <source>
        <dbReference type="PROSITE" id="PS50928"/>
    </source>
</evidence>
<evidence type="ECO:0000256" key="2">
    <source>
        <dbReference type="ARBA" id="ARBA00022448"/>
    </source>
</evidence>
<evidence type="ECO:0000313" key="9">
    <source>
        <dbReference type="EMBL" id="RDJ20634.1"/>
    </source>
</evidence>
<evidence type="ECO:0000256" key="4">
    <source>
        <dbReference type="ARBA" id="ARBA00022692"/>
    </source>
</evidence>
<dbReference type="RefSeq" id="WP_114831672.1">
    <property type="nucleotide sequence ID" value="NZ_QQTO01000011.1"/>
</dbReference>
<protein>
    <submittedName>
        <fullName evidence="9">ABC transporter permease</fullName>
    </submittedName>
</protein>
<dbReference type="OrthoDB" id="7300175at2"/>
<accession>A0A370L050</accession>
<feature type="transmembrane region" description="Helical" evidence="7">
    <location>
        <begin position="91"/>
        <end position="113"/>
    </location>
</feature>
<dbReference type="GO" id="GO:0005886">
    <property type="term" value="C:plasma membrane"/>
    <property type="evidence" value="ECO:0007669"/>
    <property type="project" value="UniProtKB-SubCell"/>
</dbReference>
<keyword evidence="2 7" id="KW-0813">Transport</keyword>
<evidence type="ECO:0000256" key="5">
    <source>
        <dbReference type="ARBA" id="ARBA00022989"/>
    </source>
</evidence>
<dbReference type="InterPro" id="IPR035906">
    <property type="entry name" value="MetI-like_sf"/>
</dbReference>
<dbReference type="PANTHER" id="PTHR30151:SF20">
    <property type="entry name" value="ABC TRANSPORTER PERMEASE PROTEIN HI_0355-RELATED"/>
    <property type="match status" value="1"/>
</dbReference>
<dbReference type="PROSITE" id="PS50928">
    <property type="entry name" value="ABC_TM1"/>
    <property type="match status" value="1"/>
</dbReference>
<dbReference type="AlphaFoldDB" id="A0A370L050"/>
<dbReference type="Proteomes" id="UP000255207">
    <property type="component" value="Unassembled WGS sequence"/>
</dbReference>
<dbReference type="CDD" id="cd06261">
    <property type="entry name" value="TM_PBP2"/>
    <property type="match status" value="1"/>
</dbReference>
<comment type="subcellular location">
    <subcellularLocation>
        <location evidence="1 7">Cell membrane</location>
        <topology evidence="1 7">Multi-pass membrane protein</topology>
    </subcellularLocation>
</comment>
<keyword evidence="5 7" id="KW-1133">Transmembrane helix</keyword>
<dbReference type="InterPro" id="IPR000515">
    <property type="entry name" value="MetI-like"/>
</dbReference>
<feature type="transmembrane region" description="Helical" evidence="7">
    <location>
        <begin position="61"/>
        <end position="79"/>
    </location>
</feature>
<keyword evidence="6 7" id="KW-0472">Membrane</keyword>
<feature type="domain" description="ABC transmembrane type-1" evidence="8">
    <location>
        <begin position="53"/>
        <end position="234"/>
    </location>
</feature>
<feature type="transmembrane region" description="Helical" evidence="7">
    <location>
        <begin position="215"/>
        <end position="233"/>
    </location>
</feature>
<dbReference type="EMBL" id="QQTP01000016">
    <property type="protein sequence ID" value="RDJ20634.1"/>
    <property type="molecule type" value="Genomic_DNA"/>
</dbReference>
<keyword evidence="4 7" id="KW-0812">Transmembrane</keyword>
<dbReference type="GO" id="GO:0055085">
    <property type="term" value="P:transmembrane transport"/>
    <property type="evidence" value="ECO:0007669"/>
    <property type="project" value="InterPro"/>
</dbReference>
<comment type="caution">
    <text evidence="9">The sequence shown here is derived from an EMBL/GenBank/DDBJ whole genome shotgun (WGS) entry which is preliminary data.</text>
</comment>
<dbReference type="Gene3D" id="1.10.3720.10">
    <property type="entry name" value="MetI-like"/>
    <property type="match status" value="1"/>
</dbReference>
<proteinExistence type="inferred from homology"/>
<feature type="transmembrane region" description="Helical" evidence="7">
    <location>
        <begin position="119"/>
        <end position="138"/>
    </location>
</feature>
<evidence type="ECO:0000256" key="1">
    <source>
        <dbReference type="ARBA" id="ARBA00004651"/>
    </source>
</evidence>
<evidence type="ECO:0000256" key="7">
    <source>
        <dbReference type="RuleBase" id="RU363032"/>
    </source>
</evidence>
<reference evidence="10" key="1">
    <citation type="submission" date="2018-07" db="EMBL/GenBank/DDBJ databases">
        <authorList>
            <person name="Safronova V.I."/>
            <person name="Chirak E.R."/>
            <person name="Sazanova A.L."/>
        </authorList>
    </citation>
    <scope>NUCLEOTIDE SEQUENCE [LARGE SCALE GENOMIC DNA]</scope>
    <source>
        <strain evidence="10">RCAM04685</strain>
    </source>
</reference>